<dbReference type="GO" id="GO:0006270">
    <property type="term" value="P:DNA replication initiation"/>
    <property type="evidence" value="ECO:0007669"/>
    <property type="project" value="TreeGrafter"/>
</dbReference>
<dbReference type="GO" id="GO:0016887">
    <property type="term" value="F:ATP hydrolysis activity"/>
    <property type="evidence" value="ECO:0007669"/>
    <property type="project" value="InterPro"/>
</dbReference>
<comment type="subcellular location">
    <subcellularLocation>
        <location evidence="1 11">Nucleus</location>
    </subcellularLocation>
</comment>
<comment type="similarity">
    <text evidence="3 11">Belongs to the ORC1 family.</text>
</comment>
<dbReference type="GO" id="GO:0005664">
    <property type="term" value="C:nuclear origin of replication recognition complex"/>
    <property type="evidence" value="ECO:0007669"/>
    <property type="project" value="TreeGrafter"/>
</dbReference>
<dbReference type="InterPro" id="IPR003959">
    <property type="entry name" value="ATPase_AAA_core"/>
</dbReference>
<protein>
    <recommendedName>
        <fullName evidence="11">Origin recognition complex subunit 1</fullName>
    </recommendedName>
</protein>
<feature type="domain" description="AAA+ ATPase" evidence="13">
    <location>
        <begin position="172"/>
        <end position="326"/>
    </location>
</feature>
<comment type="similarity">
    <text evidence="2">Belongs to the CDC6/cdc18 family.</text>
</comment>
<dbReference type="AlphaFoldDB" id="A0A507FG76"/>
<comment type="subunit">
    <text evidence="11">ORC is composed of six subunits.</text>
</comment>
<dbReference type="Gene3D" id="3.40.50.300">
    <property type="entry name" value="P-loop containing nucleotide triphosphate hydrolases"/>
    <property type="match status" value="1"/>
</dbReference>
<dbReference type="Pfam" id="PF09079">
    <property type="entry name" value="WHD_Cdc6"/>
    <property type="match status" value="1"/>
</dbReference>
<gene>
    <name evidence="14" type="ORF">CcCBS67573_g03487</name>
</gene>
<feature type="compositionally biased region" description="Acidic residues" evidence="12">
    <location>
        <begin position="71"/>
        <end position="90"/>
    </location>
</feature>
<dbReference type="EMBL" id="QEAP01000089">
    <property type="protein sequence ID" value="TPX75234.1"/>
    <property type="molecule type" value="Genomic_DNA"/>
</dbReference>
<dbReference type="GO" id="GO:0046872">
    <property type="term" value="F:metal ion binding"/>
    <property type="evidence" value="ECO:0007669"/>
    <property type="project" value="UniProtKB-KW"/>
</dbReference>
<sequence>MGNKASKLKASAKQDTALQNRRRNAPTPVARTVKTAKKEVRVVLDEAVESDEDCFVENVESSDDSSSGSEAESESESSSSEDSEHSEDEENHNTPRKRKRDPSKTTPKKRATPRALKVNLPKRKQARVIATDDYAQMRDLLHVSHVPDDLPCRDSQFEQVYTFLTSAIEKGGGECIYISGVPGTGKTATVRQVVKTLKEQVEEESLPKFTFIDINGMKLTDPNQAYCAIWEGLFPKWPKVSAKHACDLLQDFFRKPAQREAVPIVLMVDELDLLVTTKQTVIYNLFNWPRLADSPLIMIAIANTMDLPERVFSHKINSRVGGTRLGFNAYTNAELVEIIESRVGTGGLINQDAVVFCAKKVAGMSGDARRALDICRKAIESLEEKKNIGPEAVKAYMNPLTGYPHVTIQLIRDVINDLFNPTVVPFIRNCSLHQQMFLLAIRKAMRKTGELDASFGDIADEHRAYCQPLSIKLPDTHLLQRICMHLYSTRLILMETGGKFGDPFQRIKLNVSENDLVVALKEDPYMKRILDRENR</sequence>
<dbReference type="InterPro" id="IPR015163">
    <property type="entry name" value="Cdc6_C"/>
</dbReference>
<dbReference type="PANTHER" id="PTHR10763">
    <property type="entry name" value="CELL DIVISION CONTROL PROTEIN 6-RELATED"/>
    <property type="match status" value="1"/>
</dbReference>
<dbReference type="CDD" id="cd00009">
    <property type="entry name" value="AAA"/>
    <property type="match status" value="1"/>
</dbReference>
<dbReference type="GO" id="GO:0005524">
    <property type="term" value="F:ATP binding"/>
    <property type="evidence" value="ECO:0007669"/>
    <property type="project" value="UniProtKB-KW"/>
</dbReference>
<organism evidence="14 15">
    <name type="scientific">Chytriomyces confervae</name>
    <dbReference type="NCBI Taxonomy" id="246404"/>
    <lineage>
        <taxon>Eukaryota</taxon>
        <taxon>Fungi</taxon>
        <taxon>Fungi incertae sedis</taxon>
        <taxon>Chytridiomycota</taxon>
        <taxon>Chytridiomycota incertae sedis</taxon>
        <taxon>Chytridiomycetes</taxon>
        <taxon>Chytridiales</taxon>
        <taxon>Chytriomycetaceae</taxon>
        <taxon>Chytriomyces</taxon>
    </lineage>
</organism>
<dbReference type="InterPro" id="IPR054425">
    <property type="entry name" value="Cdc6_ORC1-like_ATPase_lid"/>
</dbReference>
<keyword evidence="6 11" id="KW-0547">Nucleotide-binding</keyword>
<dbReference type="GO" id="GO:0033314">
    <property type="term" value="P:mitotic DNA replication checkpoint signaling"/>
    <property type="evidence" value="ECO:0007669"/>
    <property type="project" value="TreeGrafter"/>
</dbReference>
<evidence type="ECO:0000256" key="9">
    <source>
        <dbReference type="ARBA" id="ARBA00023125"/>
    </source>
</evidence>
<keyword evidence="15" id="KW-1185">Reference proteome</keyword>
<dbReference type="InterPro" id="IPR003593">
    <property type="entry name" value="AAA+_ATPase"/>
</dbReference>
<dbReference type="PANTHER" id="PTHR10763:SF23">
    <property type="entry name" value="ORIGIN RECOGNITION COMPLEX SUBUNIT 1"/>
    <property type="match status" value="1"/>
</dbReference>
<keyword evidence="7 11" id="KW-0067">ATP-binding</keyword>
<reference evidence="14 15" key="1">
    <citation type="journal article" date="2019" name="Sci. Rep.">
        <title>Comparative genomics of chytrid fungi reveal insights into the obligate biotrophic and pathogenic lifestyle of Synchytrium endobioticum.</title>
        <authorList>
            <person name="van de Vossenberg B.T.L.H."/>
            <person name="Warris S."/>
            <person name="Nguyen H.D.T."/>
            <person name="van Gent-Pelzer M.P.E."/>
            <person name="Joly D.L."/>
            <person name="van de Geest H.C."/>
            <person name="Bonants P.J.M."/>
            <person name="Smith D.S."/>
            <person name="Levesque C.A."/>
            <person name="van der Lee T.A.J."/>
        </authorList>
    </citation>
    <scope>NUCLEOTIDE SEQUENCE [LARGE SCALE GENOMIC DNA]</scope>
    <source>
        <strain evidence="14 15">CBS 675.73</strain>
    </source>
</reference>
<evidence type="ECO:0000256" key="2">
    <source>
        <dbReference type="ARBA" id="ARBA00006184"/>
    </source>
</evidence>
<dbReference type="SMART" id="SM00382">
    <property type="entry name" value="AAA"/>
    <property type="match status" value="1"/>
</dbReference>
<proteinExistence type="inferred from homology"/>
<dbReference type="SUPFAM" id="SSF52540">
    <property type="entry name" value="P-loop containing nucleoside triphosphate hydrolases"/>
    <property type="match status" value="1"/>
</dbReference>
<keyword evidence="4 11" id="KW-0235">DNA replication</keyword>
<dbReference type="OrthoDB" id="1926878at2759"/>
<dbReference type="Pfam" id="PF22606">
    <property type="entry name" value="Cdc6-ORC-like_ATPase_lid"/>
    <property type="match status" value="1"/>
</dbReference>
<evidence type="ECO:0000256" key="1">
    <source>
        <dbReference type="ARBA" id="ARBA00004123"/>
    </source>
</evidence>
<dbReference type="InterPro" id="IPR036390">
    <property type="entry name" value="WH_DNA-bd_sf"/>
</dbReference>
<dbReference type="InterPro" id="IPR036388">
    <property type="entry name" value="WH-like_DNA-bd_sf"/>
</dbReference>
<dbReference type="STRING" id="246404.A0A507FG76"/>
<dbReference type="Pfam" id="PF00004">
    <property type="entry name" value="AAA"/>
    <property type="match status" value="1"/>
</dbReference>
<dbReference type="GO" id="GO:0003688">
    <property type="term" value="F:DNA replication origin binding"/>
    <property type="evidence" value="ECO:0007669"/>
    <property type="project" value="TreeGrafter"/>
</dbReference>
<comment type="caution">
    <text evidence="14">The sequence shown here is derived from an EMBL/GenBank/DDBJ whole genome shotgun (WGS) entry which is preliminary data.</text>
</comment>
<evidence type="ECO:0000313" key="14">
    <source>
        <dbReference type="EMBL" id="TPX75234.1"/>
    </source>
</evidence>
<keyword evidence="9 11" id="KW-0238">DNA-binding</keyword>
<evidence type="ECO:0000259" key="13">
    <source>
        <dbReference type="SMART" id="SM00382"/>
    </source>
</evidence>
<evidence type="ECO:0000313" key="15">
    <source>
        <dbReference type="Proteomes" id="UP000320333"/>
    </source>
</evidence>
<evidence type="ECO:0000256" key="12">
    <source>
        <dbReference type="SAM" id="MobiDB-lite"/>
    </source>
</evidence>
<dbReference type="InterPro" id="IPR050311">
    <property type="entry name" value="ORC1/CDC6"/>
</dbReference>
<comment type="function">
    <text evidence="11">Component of the origin recognition complex (ORC) that binds origins of replication. DNA-binding is ATP-dependent, however specific DNA sequences that define origins of replication have not been identified so far. ORC is required to assemble the pre-replication complex necessary to initiate DNA replication.</text>
</comment>
<feature type="compositionally biased region" description="Basic residues" evidence="12">
    <location>
        <begin position="94"/>
        <end position="112"/>
    </location>
</feature>
<dbReference type="InterPro" id="IPR027417">
    <property type="entry name" value="P-loop_NTPase"/>
</dbReference>
<name>A0A507FG76_9FUNG</name>
<evidence type="ECO:0000256" key="11">
    <source>
        <dbReference type="RuleBase" id="RU365058"/>
    </source>
</evidence>
<evidence type="ECO:0000256" key="8">
    <source>
        <dbReference type="ARBA" id="ARBA00022842"/>
    </source>
</evidence>
<dbReference type="SUPFAM" id="SSF46785">
    <property type="entry name" value="Winged helix' DNA-binding domain"/>
    <property type="match status" value="1"/>
</dbReference>
<keyword evidence="8" id="KW-0460">Magnesium</keyword>
<evidence type="ECO:0000256" key="5">
    <source>
        <dbReference type="ARBA" id="ARBA00022723"/>
    </source>
</evidence>
<dbReference type="Gene3D" id="1.10.10.10">
    <property type="entry name" value="Winged helix-like DNA-binding domain superfamily/Winged helix DNA-binding domain"/>
    <property type="match status" value="1"/>
</dbReference>
<feature type="region of interest" description="Disordered" evidence="12">
    <location>
        <begin position="1"/>
        <end position="118"/>
    </location>
</feature>
<dbReference type="FunFam" id="3.40.50.300:FF:000199">
    <property type="entry name" value="Origin recognition complex subunit 1"/>
    <property type="match status" value="1"/>
</dbReference>
<evidence type="ECO:0000256" key="6">
    <source>
        <dbReference type="ARBA" id="ARBA00022741"/>
    </source>
</evidence>
<keyword evidence="5" id="KW-0479">Metal-binding</keyword>
<dbReference type="Proteomes" id="UP000320333">
    <property type="component" value="Unassembled WGS sequence"/>
</dbReference>
<evidence type="ECO:0000256" key="4">
    <source>
        <dbReference type="ARBA" id="ARBA00022705"/>
    </source>
</evidence>
<feature type="compositionally biased region" description="Acidic residues" evidence="12">
    <location>
        <begin position="46"/>
        <end position="63"/>
    </location>
</feature>
<accession>A0A507FG76</accession>
<evidence type="ECO:0000256" key="7">
    <source>
        <dbReference type="ARBA" id="ARBA00022840"/>
    </source>
</evidence>
<evidence type="ECO:0000256" key="3">
    <source>
        <dbReference type="ARBA" id="ARBA00008398"/>
    </source>
</evidence>
<evidence type="ECO:0000256" key="10">
    <source>
        <dbReference type="ARBA" id="ARBA00023242"/>
    </source>
</evidence>
<keyword evidence="10 11" id="KW-0539">Nucleus</keyword>
<dbReference type="Gene3D" id="1.10.8.60">
    <property type="match status" value="1"/>
</dbReference>